<evidence type="ECO:0000313" key="2">
    <source>
        <dbReference type="EMBL" id="KAG6470222.1"/>
    </source>
</evidence>
<dbReference type="EMBL" id="JACMSC010000021">
    <property type="protein sequence ID" value="KAG6470222.1"/>
    <property type="molecule type" value="Genomic_DNA"/>
</dbReference>
<keyword evidence="3" id="KW-1185">Reference proteome</keyword>
<dbReference type="Proteomes" id="UP000734854">
    <property type="component" value="Unassembled WGS sequence"/>
</dbReference>
<feature type="coiled-coil region" evidence="1">
    <location>
        <begin position="86"/>
        <end position="113"/>
    </location>
</feature>
<dbReference type="PANTHER" id="PTHR32378">
    <property type="entry name" value="GUANINE NUCLEOTIDE-BINDING PROTEIN SUBUNIT GAMMA 3"/>
    <property type="match status" value="1"/>
</dbReference>
<dbReference type="AlphaFoldDB" id="A0A8J5EBC4"/>
<reference evidence="2 3" key="1">
    <citation type="submission" date="2020-08" db="EMBL/GenBank/DDBJ databases">
        <title>Plant Genome Project.</title>
        <authorList>
            <person name="Zhang R.-G."/>
        </authorList>
    </citation>
    <scope>NUCLEOTIDE SEQUENCE [LARGE SCALE GENOMIC DNA]</scope>
    <source>
        <tissue evidence="2">Rhizome</tissue>
    </source>
</reference>
<comment type="caution">
    <text evidence="2">The sequence shown here is derived from an EMBL/GenBank/DDBJ whole genome shotgun (WGS) entry which is preliminary data.</text>
</comment>
<dbReference type="PANTHER" id="PTHR32378:SF10">
    <property type="entry name" value="GUANINE NUCLEOTIDE-BINDING PROTEIN SUBUNIT GAMMA 3"/>
    <property type="match status" value="1"/>
</dbReference>
<organism evidence="2 3">
    <name type="scientific">Zingiber officinale</name>
    <name type="common">Ginger</name>
    <name type="synonym">Amomum zingiber</name>
    <dbReference type="NCBI Taxonomy" id="94328"/>
    <lineage>
        <taxon>Eukaryota</taxon>
        <taxon>Viridiplantae</taxon>
        <taxon>Streptophyta</taxon>
        <taxon>Embryophyta</taxon>
        <taxon>Tracheophyta</taxon>
        <taxon>Spermatophyta</taxon>
        <taxon>Magnoliopsida</taxon>
        <taxon>Liliopsida</taxon>
        <taxon>Zingiberales</taxon>
        <taxon>Zingiberaceae</taxon>
        <taxon>Zingiber</taxon>
    </lineage>
</organism>
<name>A0A8J5EBC4_ZINOF</name>
<accession>A0A8J5EBC4</accession>
<evidence type="ECO:0000313" key="3">
    <source>
        <dbReference type="Proteomes" id="UP000734854"/>
    </source>
</evidence>
<evidence type="ECO:0000256" key="1">
    <source>
        <dbReference type="SAM" id="Coils"/>
    </source>
</evidence>
<keyword evidence="1" id="KW-0175">Coiled coil</keyword>
<gene>
    <name evidence="2" type="ORF">ZIOFF_071284</name>
</gene>
<proteinExistence type="predicted"/>
<dbReference type="InterPro" id="IPR055305">
    <property type="entry name" value="GG3-like"/>
</dbReference>
<sequence>MDLLIEKKKAKKKKTPGLATAAVEAEQLLVSATLLFPRPRPRIALRAISSAADLHSVTMEPTVPPPVVVVAPSPKSPPRYPDLCGRRRLQLQLQILNREIGFIEEELQSLEGSQPVSRCCKEYDLLILSSTLLCFFPSVIEKATMVNEFVGTKPDPMVPMYDSSISPKYEDSKILLLVEMAWDNICLNCASISHGFAASVGVRLGCKDQAALVHRFAPVVNVDVQSLNVVMICHADVAAVVQELLVAAAKHAVVVQTAQKLPAVPAANAQKFLAVLVKHAAFAQNLAVASQHAAVAQKLKHVGHPSLVHAVINRVAVTATHHAQICGVLDPSAVIVSHHVPVHAVINNVVAGNLGVAKNLVVAHGAVAGYLHASYHAALENGAAVALGLHAPVPAVPFPNSPAQSILVDVSGPALGVQMHVIYQNVLSPAASLDVCVKVKNISFQV</sequence>
<protein>
    <submittedName>
        <fullName evidence="2">Uncharacterized protein</fullName>
    </submittedName>
</protein>